<keyword evidence="8" id="KW-1185">Reference proteome</keyword>
<keyword evidence="3 6" id="KW-0812">Transmembrane</keyword>
<keyword evidence="2" id="KW-1003">Cell membrane</keyword>
<sequence>MSYEILVAWIVISIVAIALPGPDFVYITSVSLRKRSYGFFGGLGIQVGISFHLLLTYIGAMTFFTRYPLVFRGIQILGALFLIYLACKILLGAIQELKYLRTLKNQGDQADPSLYKLSRKEQVSNADCFKKGFLVNILNPKALVFIVSTLPQFLSTKASFSFSEQFIILALTHIALGILWWSFLALTVNYLSRRFATPSFRAKLEFVSGLIILLLALALLVRVVSVIISGDYSSLI</sequence>
<evidence type="ECO:0000256" key="6">
    <source>
        <dbReference type="SAM" id="Phobius"/>
    </source>
</evidence>
<comment type="caution">
    <text evidence="7">The sequence shown here is derived from an EMBL/GenBank/DDBJ whole genome shotgun (WGS) entry which is preliminary data.</text>
</comment>
<evidence type="ECO:0000313" key="7">
    <source>
        <dbReference type="EMBL" id="RIY32664.1"/>
    </source>
</evidence>
<feature type="transmembrane region" description="Helical" evidence="6">
    <location>
        <begin position="39"/>
        <end position="64"/>
    </location>
</feature>
<keyword evidence="5 6" id="KW-0472">Membrane</keyword>
<dbReference type="OrthoDB" id="581870at2"/>
<dbReference type="PANTHER" id="PTHR30086:SF20">
    <property type="entry name" value="ARGININE EXPORTER PROTEIN ARGO-RELATED"/>
    <property type="match status" value="1"/>
</dbReference>
<evidence type="ECO:0000256" key="2">
    <source>
        <dbReference type="ARBA" id="ARBA00022475"/>
    </source>
</evidence>
<evidence type="ECO:0000256" key="5">
    <source>
        <dbReference type="ARBA" id="ARBA00023136"/>
    </source>
</evidence>
<evidence type="ECO:0000256" key="3">
    <source>
        <dbReference type="ARBA" id="ARBA00022692"/>
    </source>
</evidence>
<dbReference type="InterPro" id="IPR001123">
    <property type="entry name" value="LeuE-type"/>
</dbReference>
<feature type="transmembrane region" description="Helical" evidence="6">
    <location>
        <begin position="6"/>
        <end position="27"/>
    </location>
</feature>
<dbReference type="AlphaFoldDB" id="A0A3A1Y950"/>
<reference evidence="7 8" key="1">
    <citation type="submission" date="2017-08" db="EMBL/GenBank/DDBJ databases">
        <title>Reclassification of Bisgaard taxon 37 and 44.</title>
        <authorList>
            <person name="Christensen H."/>
        </authorList>
    </citation>
    <scope>NUCLEOTIDE SEQUENCE [LARGE SCALE GENOMIC DNA]</scope>
    <source>
        <strain evidence="7 8">B96_4</strain>
    </source>
</reference>
<evidence type="ECO:0000313" key="8">
    <source>
        <dbReference type="Proteomes" id="UP000266258"/>
    </source>
</evidence>
<dbReference type="GO" id="GO:0005886">
    <property type="term" value="C:plasma membrane"/>
    <property type="evidence" value="ECO:0007669"/>
    <property type="project" value="UniProtKB-SubCell"/>
</dbReference>
<protein>
    <submittedName>
        <fullName evidence="7">Uncharacterized protein</fullName>
    </submittedName>
</protein>
<dbReference type="PANTHER" id="PTHR30086">
    <property type="entry name" value="ARGININE EXPORTER PROTEIN ARGO"/>
    <property type="match status" value="1"/>
</dbReference>
<proteinExistence type="predicted"/>
<dbReference type="Pfam" id="PF01810">
    <property type="entry name" value="LysE"/>
    <property type="match status" value="1"/>
</dbReference>
<dbReference type="GO" id="GO:0015171">
    <property type="term" value="F:amino acid transmembrane transporter activity"/>
    <property type="evidence" value="ECO:0007669"/>
    <property type="project" value="TreeGrafter"/>
</dbReference>
<keyword evidence="4 6" id="KW-1133">Transmembrane helix</keyword>
<comment type="subcellular location">
    <subcellularLocation>
        <location evidence="1">Cell membrane</location>
        <topology evidence="1">Multi-pass membrane protein</topology>
    </subcellularLocation>
</comment>
<feature type="transmembrane region" description="Helical" evidence="6">
    <location>
        <begin position="133"/>
        <end position="154"/>
    </location>
</feature>
<dbReference type="RefSeq" id="WP_119496986.1">
    <property type="nucleotide sequence ID" value="NZ_NRJH01000031.1"/>
</dbReference>
<feature type="transmembrane region" description="Helical" evidence="6">
    <location>
        <begin position="70"/>
        <end position="91"/>
    </location>
</feature>
<name>A0A3A1Y950_9GAMM</name>
<dbReference type="Proteomes" id="UP000266258">
    <property type="component" value="Unassembled WGS sequence"/>
</dbReference>
<accession>A0A3A1Y950</accession>
<evidence type="ECO:0000256" key="4">
    <source>
        <dbReference type="ARBA" id="ARBA00022989"/>
    </source>
</evidence>
<evidence type="ECO:0000256" key="1">
    <source>
        <dbReference type="ARBA" id="ARBA00004651"/>
    </source>
</evidence>
<gene>
    <name evidence="7" type="ORF">CJP74_04045</name>
</gene>
<organism evidence="7 8">
    <name type="scientific">Psittacicella melopsittaci</name>
    <dbReference type="NCBI Taxonomy" id="2028576"/>
    <lineage>
        <taxon>Bacteria</taxon>
        <taxon>Pseudomonadati</taxon>
        <taxon>Pseudomonadota</taxon>
        <taxon>Gammaproteobacteria</taxon>
        <taxon>Pasteurellales</taxon>
        <taxon>Psittacicellaceae</taxon>
        <taxon>Psittacicella</taxon>
    </lineage>
</organism>
<feature type="transmembrane region" description="Helical" evidence="6">
    <location>
        <begin position="204"/>
        <end position="228"/>
    </location>
</feature>
<dbReference type="EMBL" id="NRJH01000031">
    <property type="protein sequence ID" value="RIY32664.1"/>
    <property type="molecule type" value="Genomic_DNA"/>
</dbReference>
<feature type="transmembrane region" description="Helical" evidence="6">
    <location>
        <begin position="166"/>
        <end position="192"/>
    </location>
</feature>